<dbReference type="InterPro" id="IPR000531">
    <property type="entry name" value="Beta-barrel_TonB"/>
</dbReference>
<keyword evidence="9 12" id="KW-0472">Membrane</keyword>
<comment type="subcellular location">
    <subcellularLocation>
        <location evidence="1 12">Cell outer membrane</location>
        <topology evidence="1 12">Multi-pass membrane protein</topology>
    </subcellularLocation>
</comment>
<keyword evidence="7" id="KW-0406">Ion transport</keyword>
<evidence type="ECO:0000256" key="12">
    <source>
        <dbReference type="PROSITE-ProRule" id="PRU01360"/>
    </source>
</evidence>
<reference evidence="17" key="1">
    <citation type="submission" date="2020-11" db="EMBL/GenBank/DDBJ databases">
        <title>Azospira restricta DSM 18626 genome sequence.</title>
        <authorList>
            <person name="Moe W.M."/>
        </authorList>
    </citation>
    <scope>NUCLEOTIDE SEQUENCE</scope>
    <source>
        <strain evidence="17">DSM 18626</strain>
    </source>
</reference>
<dbReference type="RefSeq" id="WP_203388837.1">
    <property type="nucleotide sequence ID" value="NZ_CP064781.1"/>
</dbReference>
<evidence type="ECO:0000256" key="7">
    <source>
        <dbReference type="ARBA" id="ARBA00023065"/>
    </source>
</evidence>
<dbReference type="EMBL" id="CP064781">
    <property type="protein sequence ID" value="QRJ65310.1"/>
    <property type="molecule type" value="Genomic_DNA"/>
</dbReference>
<evidence type="ECO:0000256" key="6">
    <source>
        <dbReference type="ARBA" id="ARBA00022729"/>
    </source>
</evidence>
<evidence type="ECO:0000256" key="5">
    <source>
        <dbReference type="ARBA" id="ARBA00022692"/>
    </source>
</evidence>
<dbReference type="InterPro" id="IPR039426">
    <property type="entry name" value="TonB-dep_rcpt-like"/>
</dbReference>
<keyword evidence="8 13" id="KW-0798">TonB box</keyword>
<feature type="domain" description="TonB-dependent receptor-like beta-barrel" evidence="15">
    <location>
        <begin position="298"/>
        <end position="725"/>
    </location>
</feature>
<gene>
    <name evidence="17" type="ORF">IWH25_08290</name>
</gene>
<dbReference type="PANTHER" id="PTHR30069">
    <property type="entry name" value="TONB-DEPENDENT OUTER MEMBRANE RECEPTOR"/>
    <property type="match status" value="1"/>
</dbReference>
<feature type="signal peptide" evidence="14">
    <location>
        <begin position="1"/>
        <end position="28"/>
    </location>
</feature>
<evidence type="ECO:0000256" key="3">
    <source>
        <dbReference type="ARBA" id="ARBA00022448"/>
    </source>
</evidence>
<evidence type="ECO:0000256" key="11">
    <source>
        <dbReference type="ARBA" id="ARBA00023237"/>
    </source>
</evidence>
<dbReference type="GO" id="GO:0015344">
    <property type="term" value="F:siderophore uptake transmembrane transporter activity"/>
    <property type="evidence" value="ECO:0007669"/>
    <property type="project" value="TreeGrafter"/>
</dbReference>
<protein>
    <submittedName>
        <fullName evidence="17">TonB-dependent receptor</fullName>
    </submittedName>
</protein>
<dbReference type="GO" id="GO:0009279">
    <property type="term" value="C:cell outer membrane"/>
    <property type="evidence" value="ECO:0007669"/>
    <property type="project" value="UniProtKB-SubCell"/>
</dbReference>
<evidence type="ECO:0000259" key="15">
    <source>
        <dbReference type="Pfam" id="PF00593"/>
    </source>
</evidence>
<feature type="domain" description="TonB-dependent receptor plug" evidence="16">
    <location>
        <begin position="49"/>
        <end position="158"/>
    </location>
</feature>
<keyword evidence="11 12" id="KW-0998">Cell outer membrane</keyword>
<dbReference type="Gene3D" id="2.40.170.20">
    <property type="entry name" value="TonB-dependent receptor, beta-barrel domain"/>
    <property type="match status" value="1"/>
</dbReference>
<dbReference type="InterPro" id="IPR012910">
    <property type="entry name" value="Plug_dom"/>
</dbReference>
<evidence type="ECO:0000256" key="8">
    <source>
        <dbReference type="ARBA" id="ARBA00023077"/>
    </source>
</evidence>
<dbReference type="Pfam" id="PF07715">
    <property type="entry name" value="Plug"/>
    <property type="match status" value="1"/>
</dbReference>
<dbReference type="InterPro" id="IPR036942">
    <property type="entry name" value="Beta-barrel_TonB_sf"/>
</dbReference>
<dbReference type="InterPro" id="IPR037066">
    <property type="entry name" value="Plug_dom_sf"/>
</dbReference>
<keyword evidence="6 14" id="KW-0732">Signal</keyword>
<evidence type="ECO:0000256" key="2">
    <source>
        <dbReference type="ARBA" id="ARBA00009810"/>
    </source>
</evidence>
<proteinExistence type="inferred from homology"/>
<keyword evidence="3 12" id="KW-0813">Transport</keyword>
<keyword evidence="18" id="KW-1185">Reference proteome</keyword>
<evidence type="ECO:0000256" key="14">
    <source>
        <dbReference type="SAM" id="SignalP"/>
    </source>
</evidence>
<keyword evidence="4 12" id="KW-1134">Transmembrane beta strand</keyword>
<accession>A0A974Y5D6</accession>
<dbReference type="SUPFAM" id="SSF56935">
    <property type="entry name" value="Porins"/>
    <property type="match status" value="1"/>
</dbReference>
<dbReference type="KEGG" id="ares:IWH25_08290"/>
<comment type="similarity">
    <text evidence="2 12 13">Belongs to the TonB-dependent receptor family.</text>
</comment>
<evidence type="ECO:0000256" key="1">
    <source>
        <dbReference type="ARBA" id="ARBA00004571"/>
    </source>
</evidence>
<evidence type="ECO:0000256" key="9">
    <source>
        <dbReference type="ARBA" id="ARBA00023136"/>
    </source>
</evidence>
<dbReference type="AlphaFoldDB" id="A0A974Y5D6"/>
<name>A0A974Y5D6_9RHOO</name>
<evidence type="ECO:0000256" key="13">
    <source>
        <dbReference type="RuleBase" id="RU003357"/>
    </source>
</evidence>
<feature type="chain" id="PRO_5036939003" evidence="14">
    <location>
        <begin position="29"/>
        <end position="749"/>
    </location>
</feature>
<dbReference type="Gene3D" id="2.170.130.10">
    <property type="entry name" value="TonB-dependent receptor, plug domain"/>
    <property type="match status" value="1"/>
</dbReference>
<evidence type="ECO:0000256" key="4">
    <source>
        <dbReference type="ARBA" id="ARBA00022452"/>
    </source>
</evidence>
<organism evidence="17 18">
    <name type="scientific">Azospira restricta</name>
    <dbReference type="NCBI Taxonomy" id="404405"/>
    <lineage>
        <taxon>Bacteria</taxon>
        <taxon>Pseudomonadati</taxon>
        <taxon>Pseudomonadota</taxon>
        <taxon>Betaproteobacteria</taxon>
        <taxon>Rhodocyclales</taxon>
        <taxon>Rhodocyclaceae</taxon>
        <taxon>Azospira</taxon>
    </lineage>
</organism>
<evidence type="ECO:0000313" key="18">
    <source>
        <dbReference type="Proteomes" id="UP000663444"/>
    </source>
</evidence>
<evidence type="ECO:0000259" key="16">
    <source>
        <dbReference type="Pfam" id="PF07715"/>
    </source>
</evidence>
<evidence type="ECO:0000256" key="10">
    <source>
        <dbReference type="ARBA" id="ARBA00023170"/>
    </source>
</evidence>
<sequence length="749" mass="82054">MNQNPPGGLRPLALILAALSLPAVPASASERELSEITIENTRPTVAAGSPAPQAEVSGEQVREFNAVNVEDAVKYLPSLQIRKRFIGDRNAIVASRTAGTVQSARSLVYADGLLLSNLLGNSWGFAPRWNIVGTEEIDTVNVLYGPYSATLPGNSAGATILMTTKRPQQPELHARAQAFRSHFKLYGTDETFDGHQEQASAGARFGNLTVSLFGNHLDSKGQPMSFGTATRDPGVGGTAVTGYHRDKDPTGADRVIVSAYGMDHTIQDVGKLRLAYDFSRDTRLALTLAEWRNDSATSVDNYLRNAATGAAVSSGNILVDGVRYKLSAAHFAPGSSDTVNRLYGVSFDSQLSPDWRLEAAGSIYRTPTDVSRSASSATSAGGSVTLGDGTGWRNLDLRAVWKPQRGQAGHTVTFGVHRDDYEYLSRTYNATSWRDEDTRTTLTGRNEGRTQTDAVYVQDEWKFAPRWLLTAGVRQERWQAVDGSIYSTALGNNRFAEREEKATSPKLSLAYDLSGDWLLRASFGKAYRFPTVTELFQTEKQGATTRISDPSLQPEKIVASELAAEGSALGGSLRAAWFQETIRDALYSFTDYTNTTRNQNVDKLRARGVELAYQAPGVLRGLDLGGSVTYVHSRVLENDRDPASVGKRMIRVPDWRATLFASYHFDEKWTGFVGVKYSGTQYNNTNNSDTHADRYGGNSKFLTVDAKLSYRIARQVAAAVGVDNLGNDKHYAFHPYPQRTYHAEVRFDL</sequence>
<keyword evidence="5 12" id="KW-0812">Transmembrane</keyword>
<dbReference type="PANTHER" id="PTHR30069:SF53">
    <property type="entry name" value="COLICIN I RECEPTOR-RELATED"/>
    <property type="match status" value="1"/>
</dbReference>
<dbReference type="Pfam" id="PF00593">
    <property type="entry name" value="TonB_dep_Rec_b-barrel"/>
    <property type="match status" value="1"/>
</dbReference>
<dbReference type="Proteomes" id="UP000663444">
    <property type="component" value="Chromosome"/>
</dbReference>
<dbReference type="GO" id="GO:0044718">
    <property type="term" value="P:siderophore transmembrane transport"/>
    <property type="evidence" value="ECO:0007669"/>
    <property type="project" value="TreeGrafter"/>
</dbReference>
<dbReference type="PROSITE" id="PS52016">
    <property type="entry name" value="TONB_DEPENDENT_REC_3"/>
    <property type="match status" value="1"/>
</dbReference>
<evidence type="ECO:0000313" key="17">
    <source>
        <dbReference type="EMBL" id="QRJ65310.1"/>
    </source>
</evidence>
<keyword evidence="10 17" id="KW-0675">Receptor</keyword>